<reference evidence="3" key="1">
    <citation type="journal article" date="2023" name="Plant J.">
        <title>The genome of the king protea, Protea cynaroides.</title>
        <authorList>
            <person name="Chang J."/>
            <person name="Duong T.A."/>
            <person name="Schoeman C."/>
            <person name="Ma X."/>
            <person name="Roodt D."/>
            <person name="Barker N."/>
            <person name="Li Z."/>
            <person name="Van de Peer Y."/>
            <person name="Mizrachi E."/>
        </authorList>
    </citation>
    <scope>NUCLEOTIDE SEQUENCE</scope>
    <source>
        <tissue evidence="3">Young leaves</tissue>
    </source>
</reference>
<dbReference type="AlphaFoldDB" id="A0A9Q0H293"/>
<evidence type="ECO:0000313" key="4">
    <source>
        <dbReference type="Proteomes" id="UP001141806"/>
    </source>
</evidence>
<gene>
    <name evidence="3" type="ORF">NE237_025648</name>
</gene>
<evidence type="ECO:0000259" key="2">
    <source>
        <dbReference type="Pfam" id="PF14111"/>
    </source>
</evidence>
<proteinExistence type="predicted"/>
<evidence type="ECO:0000313" key="3">
    <source>
        <dbReference type="EMBL" id="KAJ4958537.1"/>
    </source>
</evidence>
<keyword evidence="1" id="KW-1133">Transmembrane helix</keyword>
<comment type="caution">
    <text evidence="3">The sequence shown here is derived from an EMBL/GenBank/DDBJ whole genome shotgun (WGS) entry which is preliminary data.</text>
</comment>
<sequence length="169" mass="19259">MEGHGLWLYLVNIAFLASVYVDYIKAIDVPGWFCGAVLISSDKLQHFATFQTWSSKFFYTFSEVECDVNLEYSPQLYLPEDKEVVGVCKDKEVSAYLAQLSKALIGFFIGKKPSFMFVKKTMERVWRVQGSLDMFQLLDGSFLLKFSNIKDHESIGEGDVSDCKQTLLC</sequence>
<dbReference type="Pfam" id="PF14111">
    <property type="entry name" value="DUF4283"/>
    <property type="match status" value="1"/>
</dbReference>
<dbReference type="OrthoDB" id="1939300at2759"/>
<keyword evidence="4" id="KW-1185">Reference proteome</keyword>
<dbReference type="Proteomes" id="UP001141806">
    <property type="component" value="Unassembled WGS sequence"/>
</dbReference>
<keyword evidence="1" id="KW-0472">Membrane</keyword>
<feature type="domain" description="DUF4283" evidence="2">
    <location>
        <begin position="99"/>
        <end position="155"/>
    </location>
</feature>
<feature type="transmembrane region" description="Helical" evidence="1">
    <location>
        <begin position="6"/>
        <end position="23"/>
    </location>
</feature>
<name>A0A9Q0H293_9MAGN</name>
<dbReference type="InterPro" id="IPR025558">
    <property type="entry name" value="DUF4283"/>
</dbReference>
<keyword evidence="1" id="KW-0812">Transmembrane</keyword>
<protein>
    <recommendedName>
        <fullName evidence="2">DUF4283 domain-containing protein</fullName>
    </recommendedName>
</protein>
<dbReference type="EMBL" id="JAMYWD010000010">
    <property type="protein sequence ID" value="KAJ4958537.1"/>
    <property type="molecule type" value="Genomic_DNA"/>
</dbReference>
<evidence type="ECO:0000256" key="1">
    <source>
        <dbReference type="SAM" id="Phobius"/>
    </source>
</evidence>
<organism evidence="3 4">
    <name type="scientific">Protea cynaroides</name>
    <dbReference type="NCBI Taxonomy" id="273540"/>
    <lineage>
        <taxon>Eukaryota</taxon>
        <taxon>Viridiplantae</taxon>
        <taxon>Streptophyta</taxon>
        <taxon>Embryophyta</taxon>
        <taxon>Tracheophyta</taxon>
        <taxon>Spermatophyta</taxon>
        <taxon>Magnoliopsida</taxon>
        <taxon>Proteales</taxon>
        <taxon>Proteaceae</taxon>
        <taxon>Protea</taxon>
    </lineage>
</organism>
<accession>A0A9Q0H293</accession>